<keyword evidence="3" id="KW-1185">Reference proteome</keyword>
<dbReference type="OrthoDB" id="10020657at2"/>
<dbReference type="AlphaFoldDB" id="A0A5B9QRB3"/>
<organism evidence="2 3">
    <name type="scientific">Roseimaritima ulvae</name>
    <dbReference type="NCBI Taxonomy" id="980254"/>
    <lineage>
        <taxon>Bacteria</taxon>
        <taxon>Pseudomonadati</taxon>
        <taxon>Planctomycetota</taxon>
        <taxon>Planctomycetia</taxon>
        <taxon>Pirellulales</taxon>
        <taxon>Pirellulaceae</taxon>
        <taxon>Roseimaritima</taxon>
    </lineage>
</organism>
<protein>
    <submittedName>
        <fullName evidence="2">Uncharacterized protein</fullName>
    </submittedName>
</protein>
<feature type="transmembrane region" description="Helical" evidence="1">
    <location>
        <begin position="264"/>
        <end position="291"/>
    </location>
</feature>
<feature type="transmembrane region" description="Helical" evidence="1">
    <location>
        <begin position="318"/>
        <end position="337"/>
    </location>
</feature>
<reference evidence="2 3" key="1">
    <citation type="submission" date="2019-08" db="EMBL/GenBank/DDBJ databases">
        <title>Deep-cultivation of Planctomycetes and their phenomic and genomic characterization uncovers novel biology.</title>
        <authorList>
            <person name="Wiegand S."/>
            <person name="Jogler M."/>
            <person name="Boedeker C."/>
            <person name="Pinto D."/>
            <person name="Vollmers J."/>
            <person name="Rivas-Marin E."/>
            <person name="Kohn T."/>
            <person name="Peeters S.H."/>
            <person name="Heuer A."/>
            <person name="Rast P."/>
            <person name="Oberbeckmann S."/>
            <person name="Bunk B."/>
            <person name="Jeske O."/>
            <person name="Meyerdierks A."/>
            <person name="Storesund J.E."/>
            <person name="Kallscheuer N."/>
            <person name="Luecker S."/>
            <person name="Lage O.M."/>
            <person name="Pohl T."/>
            <person name="Merkel B.J."/>
            <person name="Hornburger P."/>
            <person name="Mueller R.-W."/>
            <person name="Bruemmer F."/>
            <person name="Labrenz M."/>
            <person name="Spormann A.M."/>
            <person name="Op den Camp H."/>
            <person name="Overmann J."/>
            <person name="Amann R."/>
            <person name="Jetten M.S.M."/>
            <person name="Mascher T."/>
            <person name="Medema M.H."/>
            <person name="Devos D.P."/>
            <person name="Kaster A.-K."/>
            <person name="Ovreas L."/>
            <person name="Rohde M."/>
            <person name="Galperin M.Y."/>
            <person name="Jogler C."/>
        </authorList>
    </citation>
    <scope>NUCLEOTIDE SEQUENCE [LARGE SCALE GENOMIC DNA]</scope>
    <source>
        <strain evidence="2 3">UC8</strain>
    </source>
</reference>
<feature type="transmembrane region" description="Helical" evidence="1">
    <location>
        <begin position="6"/>
        <end position="24"/>
    </location>
</feature>
<dbReference type="EMBL" id="CP042914">
    <property type="protein sequence ID" value="QEG40449.1"/>
    <property type="molecule type" value="Genomic_DNA"/>
</dbReference>
<feature type="transmembrane region" description="Helical" evidence="1">
    <location>
        <begin position="179"/>
        <end position="204"/>
    </location>
</feature>
<accession>A0A5B9QRB3</accession>
<dbReference type="KEGG" id="rul:UC8_24610"/>
<evidence type="ECO:0000313" key="2">
    <source>
        <dbReference type="EMBL" id="QEG40449.1"/>
    </source>
</evidence>
<proteinExistence type="predicted"/>
<evidence type="ECO:0000256" key="1">
    <source>
        <dbReference type="SAM" id="Phobius"/>
    </source>
</evidence>
<dbReference type="Proteomes" id="UP000325286">
    <property type="component" value="Chromosome"/>
</dbReference>
<keyword evidence="1" id="KW-0472">Membrane</keyword>
<feature type="transmembrane region" description="Helical" evidence="1">
    <location>
        <begin position="117"/>
        <end position="137"/>
    </location>
</feature>
<dbReference type="RefSeq" id="WP_068130992.1">
    <property type="nucleotide sequence ID" value="NZ_CP042914.1"/>
</dbReference>
<name>A0A5B9QRB3_9BACT</name>
<keyword evidence="1" id="KW-0812">Transmembrane</keyword>
<sequence length="345" mass="37655">MSFIVALFFVVVGGTLIYISLFLYEPEEQALDSIIQNALDDWWCRLDDYKVLAISRHTLFMQRVARLASLGFDSLFGPRLFSIRALTVAGCSATFAAGFCEVIVGVTLLLIEFSQEMLSDVVQAFAYTNAILFLNLLAIRKPQFIRIIAPVAFVVALSPFVMLSFAGNDKSLNFTVQVTIVYAVGLVIGVFSLVAFIALLRWTLHRSSCMDSVVNIIGLGFVNILVAISFVVVPLVFASAMMVVAGGSAFDRPELSIVEMFAGILAMIGAMNLTVFFPALALALLSASLILHRLFWPSVSRPVYALARAGIVKRRKTTFAIGIALLTSALPLFGKWIKLSLSSLM</sequence>
<feature type="transmembrane region" description="Helical" evidence="1">
    <location>
        <begin position="216"/>
        <end position="244"/>
    </location>
</feature>
<feature type="transmembrane region" description="Helical" evidence="1">
    <location>
        <begin position="144"/>
        <end position="167"/>
    </location>
</feature>
<keyword evidence="1" id="KW-1133">Transmembrane helix</keyword>
<gene>
    <name evidence="2" type="ORF">UC8_24610</name>
</gene>
<evidence type="ECO:0000313" key="3">
    <source>
        <dbReference type="Proteomes" id="UP000325286"/>
    </source>
</evidence>
<feature type="transmembrane region" description="Helical" evidence="1">
    <location>
        <begin position="85"/>
        <end position="111"/>
    </location>
</feature>